<keyword evidence="1" id="KW-0812">Transmembrane</keyword>
<dbReference type="STRING" id="1611254.A0A2G5S966"/>
<sequence length="265" mass="30808">MKINIPPRGASFSLPAGTFSCHHFIARRQEKLHDAILTVPAGEKEKNNRFSVERLDDSVISSTGEPLKVTSIANMKTKGGSVWMTFSVTDIEKLKTIYWRCKHLYVRVMLRLMIMGFHGSIYLWRFDNGFTFYCLTRILTFLHGPTMIPIYAPQKKFYMCYLDIQRRRFFRYDHAARVQKNKRDPNETDFAISFDVDSSGGTVVLDHPIDECKESKMKLSYFPNPTKPQSLVKLATFSAYRNFPAFEKSSLLRRLTGLFDWKWSV</sequence>
<dbReference type="Proteomes" id="UP000230233">
    <property type="component" value="Unassembled WGS sequence"/>
</dbReference>
<reference evidence="3" key="1">
    <citation type="submission" date="2017-10" db="EMBL/GenBank/DDBJ databases">
        <title>Rapid genome shrinkage in a self-fertile nematode reveals novel sperm competition proteins.</title>
        <authorList>
            <person name="Yin D."/>
            <person name="Schwarz E.M."/>
            <person name="Thomas C.G."/>
            <person name="Felde R.L."/>
            <person name="Korf I.F."/>
            <person name="Cutter A.D."/>
            <person name="Schartner C.M."/>
            <person name="Ralston E.J."/>
            <person name="Meyer B.J."/>
            <person name="Haag E.S."/>
        </authorList>
    </citation>
    <scope>NUCLEOTIDE SEQUENCE [LARGE SCALE GENOMIC DNA]</scope>
    <source>
        <strain evidence="3">JU1422</strain>
    </source>
</reference>
<evidence type="ECO:0000313" key="2">
    <source>
        <dbReference type="EMBL" id="PIC11615.1"/>
    </source>
</evidence>
<evidence type="ECO:0000313" key="3">
    <source>
        <dbReference type="Proteomes" id="UP000230233"/>
    </source>
</evidence>
<protein>
    <submittedName>
        <fullName evidence="2">Uncharacterized protein</fullName>
    </submittedName>
</protein>
<keyword evidence="3" id="KW-1185">Reference proteome</keyword>
<name>A0A2G5S966_9PELO</name>
<evidence type="ECO:0000256" key="1">
    <source>
        <dbReference type="SAM" id="Phobius"/>
    </source>
</evidence>
<accession>A0A2G5S966</accession>
<feature type="transmembrane region" description="Helical" evidence="1">
    <location>
        <begin position="104"/>
        <end position="124"/>
    </location>
</feature>
<dbReference type="AlphaFoldDB" id="A0A2G5S966"/>
<keyword evidence="1" id="KW-1133">Transmembrane helix</keyword>
<organism evidence="2 3">
    <name type="scientific">Caenorhabditis nigoni</name>
    <dbReference type="NCBI Taxonomy" id="1611254"/>
    <lineage>
        <taxon>Eukaryota</taxon>
        <taxon>Metazoa</taxon>
        <taxon>Ecdysozoa</taxon>
        <taxon>Nematoda</taxon>
        <taxon>Chromadorea</taxon>
        <taxon>Rhabditida</taxon>
        <taxon>Rhabditina</taxon>
        <taxon>Rhabditomorpha</taxon>
        <taxon>Rhabditoidea</taxon>
        <taxon>Rhabditidae</taxon>
        <taxon>Peloderinae</taxon>
        <taxon>Caenorhabditis</taxon>
    </lineage>
</organism>
<keyword evidence="1" id="KW-0472">Membrane</keyword>
<proteinExistence type="predicted"/>
<dbReference type="EMBL" id="PDUG01000062">
    <property type="protein sequence ID" value="PIC11615.1"/>
    <property type="molecule type" value="Genomic_DNA"/>
</dbReference>
<gene>
    <name evidence="2" type="ORF">B9Z55_028967</name>
</gene>
<comment type="caution">
    <text evidence="2">The sequence shown here is derived from an EMBL/GenBank/DDBJ whole genome shotgun (WGS) entry which is preliminary data.</text>
</comment>
<dbReference type="OrthoDB" id="5830141at2759"/>
<feature type="transmembrane region" description="Helical" evidence="1">
    <location>
        <begin position="130"/>
        <end position="152"/>
    </location>
</feature>
<dbReference type="PROSITE" id="PS51257">
    <property type="entry name" value="PROKAR_LIPOPROTEIN"/>
    <property type="match status" value="1"/>
</dbReference>